<dbReference type="AlphaFoldDB" id="A0A418V8N1"/>
<organism evidence="1 2">
    <name type="scientific">Deinococcus cavernae</name>
    <dbReference type="NCBI Taxonomy" id="2320857"/>
    <lineage>
        <taxon>Bacteria</taxon>
        <taxon>Thermotogati</taxon>
        <taxon>Deinococcota</taxon>
        <taxon>Deinococci</taxon>
        <taxon>Deinococcales</taxon>
        <taxon>Deinococcaceae</taxon>
        <taxon>Deinococcus</taxon>
    </lineage>
</organism>
<dbReference type="Proteomes" id="UP000286287">
    <property type="component" value="Unassembled WGS sequence"/>
</dbReference>
<name>A0A418V8N1_9DEIO</name>
<protein>
    <submittedName>
        <fullName evidence="1">Uncharacterized protein</fullName>
    </submittedName>
</protein>
<proteinExistence type="predicted"/>
<dbReference type="EMBL" id="QYUJ01000014">
    <property type="protein sequence ID" value="RJF72448.1"/>
    <property type="molecule type" value="Genomic_DNA"/>
</dbReference>
<evidence type="ECO:0000313" key="1">
    <source>
        <dbReference type="EMBL" id="RJF72448.1"/>
    </source>
</evidence>
<accession>A0A418V8N1</accession>
<sequence length="69" mass="7364">MRPPGKTWHSVADPRAAALLLTRQARPAIAPFLEGECSASSAALGTSLSSAGRLIRQLLQLGLIREVRQ</sequence>
<gene>
    <name evidence="1" type="ORF">D3875_13710</name>
</gene>
<reference evidence="1 2" key="1">
    <citation type="submission" date="2018-09" db="EMBL/GenBank/DDBJ databases">
        <authorList>
            <person name="Zhu H."/>
        </authorList>
    </citation>
    <scope>NUCLEOTIDE SEQUENCE [LARGE SCALE GENOMIC DNA]</scope>
    <source>
        <strain evidence="1 2">K2S05-167</strain>
    </source>
</reference>
<evidence type="ECO:0000313" key="2">
    <source>
        <dbReference type="Proteomes" id="UP000286287"/>
    </source>
</evidence>
<keyword evidence="2" id="KW-1185">Reference proteome</keyword>
<comment type="caution">
    <text evidence="1">The sequence shown here is derived from an EMBL/GenBank/DDBJ whole genome shotgun (WGS) entry which is preliminary data.</text>
</comment>
<dbReference type="RefSeq" id="WP_119764589.1">
    <property type="nucleotide sequence ID" value="NZ_QYUJ01000014.1"/>
</dbReference>